<sequence>LAFAPNKYKLKPNDSVIWTDLQMTDMIHQSDHIKHFPVDQHLAYKMEKNELKKRCAKKLHPYPQSAIKLTMCLNRSRRFPKQRDALRS</sequence>
<comment type="caution">
    <text evidence="1">The sequence shown here is derived from an EMBL/GenBank/DDBJ whole genome shotgun (WGS) entry which is preliminary data.</text>
</comment>
<organism evidence="1 2">
    <name type="scientific">Trichinella patagoniensis</name>
    <dbReference type="NCBI Taxonomy" id="990121"/>
    <lineage>
        <taxon>Eukaryota</taxon>
        <taxon>Metazoa</taxon>
        <taxon>Ecdysozoa</taxon>
        <taxon>Nematoda</taxon>
        <taxon>Enoplea</taxon>
        <taxon>Dorylaimia</taxon>
        <taxon>Trichinellida</taxon>
        <taxon>Trichinellidae</taxon>
        <taxon>Trichinella</taxon>
    </lineage>
</organism>
<reference evidence="1 2" key="1">
    <citation type="submission" date="2015-01" db="EMBL/GenBank/DDBJ databases">
        <title>Evolution of Trichinella species and genotypes.</title>
        <authorList>
            <person name="Korhonen P.K."/>
            <person name="Edoardo P."/>
            <person name="Giuseppe L.R."/>
            <person name="Gasser R.B."/>
        </authorList>
    </citation>
    <scope>NUCLEOTIDE SEQUENCE [LARGE SCALE GENOMIC DNA]</scope>
    <source>
        <strain evidence="1">ISS2496</strain>
    </source>
</reference>
<proteinExistence type="predicted"/>
<protein>
    <submittedName>
        <fullName evidence="1">Uncharacterized protein</fullName>
    </submittedName>
</protein>
<feature type="non-terminal residue" evidence="1">
    <location>
        <position position="88"/>
    </location>
</feature>
<name>A0A0V1A9C8_9BILA</name>
<dbReference type="EMBL" id="JYDQ01000017">
    <property type="protein sequence ID" value="KRY21389.1"/>
    <property type="molecule type" value="Genomic_DNA"/>
</dbReference>
<accession>A0A0V1A9C8</accession>
<evidence type="ECO:0000313" key="1">
    <source>
        <dbReference type="EMBL" id="KRY21389.1"/>
    </source>
</evidence>
<gene>
    <name evidence="1" type="ORF">T12_8650</name>
</gene>
<feature type="non-terminal residue" evidence="1">
    <location>
        <position position="1"/>
    </location>
</feature>
<keyword evidence="2" id="KW-1185">Reference proteome</keyword>
<dbReference type="Proteomes" id="UP000054783">
    <property type="component" value="Unassembled WGS sequence"/>
</dbReference>
<dbReference type="AlphaFoldDB" id="A0A0V1A9C8"/>
<evidence type="ECO:0000313" key="2">
    <source>
        <dbReference type="Proteomes" id="UP000054783"/>
    </source>
</evidence>